<gene>
    <name evidence="1" type="primary">syd</name>
    <name evidence="1" type="ORF">KTN04_09410</name>
</gene>
<dbReference type="RefSeq" id="WP_217334975.1">
    <property type="nucleotide sequence ID" value="NZ_JAHQZT010000010.1"/>
</dbReference>
<accession>A0ABS6MB81</accession>
<dbReference type="NCBIfam" id="NF003439">
    <property type="entry name" value="PRK04968.1"/>
    <property type="match status" value="1"/>
</dbReference>
<dbReference type="InterPro" id="IPR009948">
    <property type="entry name" value="Syd"/>
</dbReference>
<evidence type="ECO:0000313" key="2">
    <source>
        <dbReference type="Proteomes" id="UP000755551"/>
    </source>
</evidence>
<evidence type="ECO:0000313" key="1">
    <source>
        <dbReference type="EMBL" id="MBV0933553.1"/>
    </source>
</evidence>
<dbReference type="Pfam" id="PF07348">
    <property type="entry name" value="Syd"/>
    <property type="match status" value="1"/>
</dbReference>
<dbReference type="CDD" id="cd16323">
    <property type="entry name" value="Syd"/>
    <property type="match status" value="1"/>
</dbReference>
<dbReference type="EMBL" id="JAHQZT010000010">
    <property type="protein sequence ID" value="MBV0933553.1"/>
    <property type="molecule type" value="Genomic_DNA"/>
</dbReference>
<organism evidence="1 2">
    <name type="scientific">Marinobacterium weihaiense</name>
    <dbReference type="NCBI Taxonomy" id="2851016"/>
    <lineage>
        <taxon>Bacteria</taxon>
        <taxon>Pseudomonadati</taxon>
        <taxon>Pseudomonadota</taxon>
        <taxon>Gammaproteobacteria</taxon>
        <taxon>Oceanospirillales</taxon>
        <taxon>Oceanospirillaceae</taxon>
        <taxon>Marinobacterium</taxon>
    </lineage>
</organism>
<name>A0ABS6MB81_9GAMM</name>
<sequence length="183" mass="21355">MTDTQDALDRLIDRTLQHYEEDAYPLIPYDPEWPSPCYRHQAEAGTDVSWQPVRNMDNSDMFERLSEALNIDIHSDIIEYYTRYWSDPLPCCLPDGRRIHLLFAWSQQDLERLRANLIGHALSKQKQKRPLTLFFATLEPNTDYMLSIDNRDGSVWLERPGKAPEQQLSTSLAELFDTLQPAN</sequence>
<protein>
    <submittedName>
        <fullName evidence="1">SecY-interacting protein</fullName>
    </submittedName>
</protein>
<keyword evidence="2" id="KW-1185">Reference proteome</keyword>
<comment type="caution">
    <text evidence="1">The sequence shown here is derived from an EMBL/GenBank/DDBJ whole genome shotgun (WGS) entry which is preliminary data.</text>
</comment>
<dbReference type="Proteomes" id="UP000755551">
    <property type="component" value="Unassembled WGS sequence"/>
</dbReference>
<proteinExistence type="predicted"/>
<reference evidence="1 2" key="1">
    <citation type="submission" date="2021-06" db="EMBL/GenBank/DDBJ databases">
        <title>Bacterium isolated from marine sediment.</title>
        <authorList>
            <person name="Zhu K.-L."/>
            <person name="Du Z.-J."/>
            <person name="Liang Q.-Y."/>
        </authorList>
    </citation>
    <scope>NUCLEOTIDE SEQUENCE [LARGE SCALE GENOMIC DNA]</scope>
    <source>
        <strain evidence="1 2">A346</strain>
    </source>
</reference>